<dbReference type="GO" id="GO:0043386">
    <property type="term" value="P:mycotoxin biosynthetic process"/>
    <property type="evidence" value="ECO:0007669"/>
    <property type="project" value="InterPro"/>
</dbReference>
<dbReference type="Proteomes" id="UP001286456">
    <property type="component" value="Unassembled WGS sequence"/>
</dbReference>
<evidence type="ECO:0000256" key="2">
    <source>
        <dbReference type="ARBA" id="ARBA00004685"/>
    </source>
</evidence>
<gene>
    <name evidence="9" type="ORF">B0T19DRAFT_413740</name>
</gene>
<evidence type="ECO:0000256" key="3">
    <source>
        <dbReference type="ARBA" id="ARBA00022692"/>
    </source>
</evidence>
<keyword evidence="3" id="KW-0812">Transmembrane</keyword>
<evidence type="ECO:0000256" key="1">
    <source>
        <dbReference type="ARBA" id="ARBA00004167"/>
    </source>
</evidence>
<name>A0AAE0IUY0_9PEZI</name>
<evidence type="ECO:0000256" key="6">
    <source>
        <dbReference type="ARBA" id="ARBA00023136"/>
    </source>
</evidence>
<keyword evidence="7" id="KW-0325">Glycoprotein</keyword>
<keyword evidence="5" id="KW-0843">Virulence</keyword>
<reference evidence="9" key="2">
    <citation type="submission" date="2023-06" db="EMBL/GenBank/DDBJ databases">
        <authorList>
            <consortium name="Lawrence Berkeley National Laboratory"/>
            <person name="Haridas S."/>
            <person name="Hensen N."/>
            <person name="Bonometti L."/>
            <person name="Westerberg I."/>
            <person name="Brannstrom I.O."/>
            <person name="Guillou S."/>
            <person name="Cros-Aarteil S."/>
            <person name="Calhoun S."/>
            <person name="Kuo A."/>
            <person name="Mondo S."/>
            <person name="Pangilinan J."/>
            <person name="Riley R."/>
            <person name="Labutti K."/>
            <person name="Andreopoulos B."/>
            <person name="Lipzen A."/>
            <person name="Chen C."/>
            <person name="Yanf M."/>
            <person name="Daum C."/>
            <person name="Ng V."/>
            <person name="Clum A."/>
            <person name="Steindorff A."/>
            <person name="Ohm R."/>
            <person name="Martin F."/>
            <person name="Silar P."/>
            <person name="Natvig D."/>
            <person name="Lalanne C."/>
            <person name="Gautier V."/>
            <person name="Ament-Velasquez S.L."/>
            <person name="Kruys A."/>
            <person name="Hutchinson M.I."/>
            <person name="Powell A.J."/>
            <person name="Barry K."/>
            <person name="Miller A.N."/>
            <person name="Grigoriev I.V."/>
            <person name="Debuchy R."/>
            <person name="Gladieux P."/>
            <person name="Thoren M.H."/>
            <person name="Johannesson H."/>
        </authorList>
    </citation>
    <scope>NUCLEOTIDE SEQUENCE</scope>
    <source>
        <strain evidence="9">SMH4131-1</strain>
    </source>
</reference>
<evidence type="ECO:0000313" key="10">
    <source>
        <dbReference type="Proteomes" id="UP001286456"/>
    </source>
</evidence>
<evidence type="ECO:0000256" key="8">
    <source>
        <dbReference type="ARBA" id="ARBA00035112"/>
    </source>
</evidence>
<dbReference type="Pfam" id="PF11807">
    <property type="entry name" value="UstYa"/>
    <property type="match status" value="1"/>
</dbReference>
<evidence type="ECO:0008006" key="11">
    <source>
        <dbReference type="Google" id="ProtNLM"/>
    </source>
</evidence>
<comment type="pathway">
    <text evidence="2">Mycotoxin biosynthesis.</text>
</comment>
<keyword evidence="10" id="KW-1185">Reference proteome</keyword>
<sequence>MLTENFLRAAIPSLKDALKYDERSEWTRGMHNPWNLPPSDELDEAWKDLLYPLNLRVSGTELDLVGENRTNAARVTGGDYLGVMGVYHNLHCLNALRVQLHWDYYEAKSLKLSKIASNVSISGHIAHCIDSIRQALTCHPNMAVAVSDYVNDPSFYVSEDVRNSATVQCVNWDSLHGWAKQRALVAGEYKFLPGPWHKSPDAKNPKDW</sequence>
<comment type="subcellular location">
    <subcellularLocation>
        <location evidence="1">Membrane</location>
        <topology evidence="1">Single-pass membrane protein</topology>
    </subcellularLocation>
</comment>
<proteinExistence type="inferred from homology"/>
<comment type="caution">
    <text evidence="9">The sequence shown here is derived from an EMBL/GenBank/DDBJ whole genome shotgun (WGS) entry which is preliminary data.</text>
</comment>
<evidence type="ECO:0000256" key="7">
    <source>
        <dbReference type="ARBA" id="ARBA00023180"/>
    </source>
</evidence>
<protein>
    <recommendedName>
        <fullName evidence="11">Tat pathway signal sequence</fullName>
    </recommendedName>
</protein>
<accession>A0AAE0IUY0</accession>
<dbReference type="EMBL" id="JAUEPO010000002">
    <property type="protein sequence ID" value="KAK3331672.1"/>
    <property type="molecule type" value="Genomic_DNA"/>
</dbReference>
<evidence type="ECO:0000256" key="5">
    <source>
        <dbReference type="ARBA" id="ARBA00023026"/>
    </source>
</evidence>
<dbReference type="InterPro" id="IPR021765">
    <property type="entry name" value="UstYa-like"/>
</dbReference>
<dbReference type="PANTHER" id="PTHR33365:SF4">
    <property type="entry name" value="CYCLOCHLOROTINE BIOSYNTHESIS PROTEIN O"/>
    <property type="match status" value="1"/>
</dbReference>
<dbReference type="AlphaFoldDB" id="A0AAE0IUY0"/>
<dbReference type="GO" id="GO:0016020">
    <property type="term" value="C:membrane"/>
    <property type="evidence" value="ECO:0007669"/>
    <property type="project" value="UniProtKB-SubCell"/>
</dbReference>
<evidence type="ECO:0000313" key="9">
    <source>
        <dbReference type="EMBL" id="KAK3331672.1"/>
    </source>
</evidence>
<evidence type="ECO:0000256" key="4">
    <source>
        <dbReference type="ARBA" id="ARBA00022989"/>
    </source>
</evidence>
<comment type="similarity">
    <text evidence="8">Belongs to the ustYa family.</text>
</comment>
<reference evidence="9" key="1">
    <citation type="journal article" date="2023" name="Mol. Phylogenet. Evol.">
        <title>Genome-scale phylogeny and comparative genomics of the fungal order Sordariales.</title>
        <authorList>
            <person name="Hensen N."/>
            <person name="Bonometti L."/>
            <person name="Westerberg I."/>
            <person name="Brannstrom I.O."/>
            <person name="Guillou S."/>
            <person name="Cros-Aarteil S."/>
            <person name="Calhoun S."/>
            <person name="Haridas S."/>
            <person name="Kuo A."/>
            <person name="Mondo S."/>
            <person name="Pangilinan J."/>
            <person name="Riley R."/>
            <person name="LaButti K."/>
            <person name="Andreopoulos B."/>
            <person name="Lipzen A."/>
            <person name="Chen C."/>
            <person name="Yan M."/>
            <person name="Daum C."/>
            <person name="Ng V."/>
            <person name="Clum A."/>
            <person name="Steindorff A."/>
            <person name="Ohm R.A."/>
            <person name="Martin F."/>
            <person name="Silar P."/>
            <person name="Natvig D.O."/>
            <person name="Lalanne C."/>
            <person name="Gautier V."/>
            <person name="Ament-Velasquez S.L."/>
            <person name="Kruys A."/>
            <person name="Hutchinson M.I."/>
            <person name="Powell A.J."/>
            <person name="Barry K."/>
            <person name="Miller A.N."/>
            <person name="Grigoriev I.V."/>
            <person name="Debuchy R."/>
            <person name="Gladieux P."/>
            <person name="Hiltunen Thoren M."/>
            <person name="Johannesson H."/>
        </authorList>
    </citation>
    <scope>NUCLEOTIDE SEQUENCE</scope>
    <source>
        <strain evidence="9">SMH4131-1</strain>
    </source>
</reference>
<dbReference type="PANTHER" id="PTHR33365">
    <property type="entry name" value="YALI0B05434P"/>
    <property type="match status" value="1"/>
</dbReference>
<keyword evidence="4" id="KW-1133">Transmembrane helix</keyword>
<organism evidence="9 10">
    <name type="scientific">Cercophora scortea</name>
    <dbReference type="NCBI Taxonomy" id="314031"/>
    <lineage>
        <taxon>Eukaryota</taxon>
        <taxon>Fungi</taxon>
        <taxon>Dikarya</taxon>
        <taxon>Ascomycota</taxon>
        <taxon>Pezizomycotina</taxon>
        <taxon>Sordariomycetes</taxon>
        <taxon>Sordariomycetidae</taxon>
        <taxon>Sordariales</taxon>
        <taxon>Lasiosphaeriaceae</taxon>
        <taxon>Cercophora</taxon>
    </lineage>
</organism>
<keyword evidence="6" id="KW-0472">Membrane</keyword>